<feature type="domain" description="Porin" evidence="12">
    <location>
        <begin position="9"/>
        <end position="354"/>
    </location>
</feature>
<evidence type="ECO:0000313" key="14">
    <source>
        <dbReference type="Proteomes" id="UP000055019"/>
    </source>
</evidence>
<dbReference type="SUPFAM" id="SSF56935">
    <property type="entry name" value="Porins"/>
    <property type="match status" value="1"/>
</dbReference>
<evidence type="ECO:0000256" key="8">
    <source>
        <dbReference type="ARBA" id="ARBA00023114"/>
    </source>
</evidence>
<dbReference type="GO" id="GO:0015288">
    <property type="term" value="F:porin activity"/>
    <property type="evidence" value="ECO:0007669"/>
    <property type="project" value="UniProtKB-KW"/>
</dbReference>
<organism evidence="13 14">
    <name type="scientific">Caballeronia arvi</name>
    <dbReference type="NCBI Taxonomy" id="1777135"/>
    <lineage>
        <taxon>Bacteria</taxon>
        <taxon>Pseudomonadati</taxon>
        <taxon>Pseudomonadota</taxon>
        <taxon>Betaproteobacteria</taxon>
        <taxon>Burkholderiales</taxon>
        <taxon>Burkholderiaceae</taxon>
        <taxon>Caballeronia</taxon>
    </lineage>
</organism>
<dbReference type="GO" id="GO:0046930">
    <property type="term" value="C:pore complex"/>
    <property type="evidence" value="ECO:0007669"/>
    <property type="project" value="UniProtKB-KW"/>
</dbReference>
<keyword evidence="14" id="KW-1185">Reference proteome</keyword>
<dbReference type="PANTHER" id="PTHR34501:SF9">
    <property type="entry name" value="MAJOR OUTER MEMBRANE PROTEIN P.IA"/>
    <property type="match status" value="1"/>
</dbReference>
<dbReference type="PANTHER" id="PTHR34501">
    <property type="entry name" value="PROTEIN YDDL-RELATED"/>
    <property type="match status" value="1"/>
</dbReference>
<reference evidence="13" key="1">
    <citation type="submission" date="2016-01" db="EMBL/GenBank/DDBJ databases">
        <authorList>
            <person name="Peeters C."/>
        </authorList>
    </citation>
    <scope>NUCLEOTIDE SEQUENCE [LARGE SCALE GENOMIC DNA]</scope>
    <source>
        <strain evidence="13">LMG 29317</strain>
    </source>
</reference>
<dbReference type="InterPro" id="IPR050298">
    <property type="entry name" value="Gram-neg_bact_OMP"/>
</dbReference>
<keyword evidence="7" id="KW-0406">Ion transport</keyword>
<evidence type="ECO:0000256" key="1">
    <source>
        <dbReference type="ARBA" id="ARBA00004571"/>
    </source>
</evidence>
<gene>
    <name evidence="13" type="ORF">AWB74_07244</name>
</gene>
<dbReference type="GO" id="GO:0009279">
    <property type="term" value="C:cell outer membrane"/>
    <property type="evidence" value="ECO:0007669"/>
    <property type="project" value="UniProtKB-SubCell"/>
</dbReference>
<proteinExistence type="predicted"/>
<keyword evidence="4" id="KW-1134">Transmembrane beta strand</keyword>
<comment type="caution">
    <text evidence="13">The sequence shown here is derived from an EMBL/GenBank/DDBJ whole genome shotgun (WGS) entry which is preliminary data.</text>
</comment>
<dbReference type="OrthoDB" id="8982743at2"/>
<keyword evidence="5" id="KW-0812">Transmembrane</keyword>
<comment type="subunit">
    <text evidence="2">Homotrimer.</text>
</comment>
<name>A0A158KVW3_9BURK</name>
<accession>A0A158KVW3</accession>
<keyword evidence="6 11" id="KW-0732">Signal</keyword>
<evidence type="ECO:0000256" key="9">
    <source>
        <dbReference type="ARBA" id="ARBA00023136"/>
    </source>
</evidence>
<feature type="chain" id="PRO_5007627914" evidence="11">
    <location>
        <begin position="20"/>
        <end position="392"/>
    </location>
</feature>
<dbReference type="InterPro" id="IPR023614">
    <property type="entry name" value="Porin_dom_sf"/>
</dbReference>
<dbReference type="Gene3D" id="2.40.160.10">
    <property type="entry name" value="Porin"/>
    <property type="match status" value="1"/>
</dbReference>
<keyword evidence="9" id="KW-0472">Membrane</keyword>
<evidence type="ECO:0000256" key="4">
    <source>
        <dbReference type="ARBA" id="ARBA00022452"/>
    </source>
</evidence>
<evidence type="ECO:0000256" key="2">
    <source>
        <dbReference type="ARBA" id="ARBA00011233"/>
    </source>
</evidence>
<evidence type="ECO:0000256" key="10">
    <source>
        <dbReference type="ARBA" id="ARBA00023237"/>
    </source>
</evidence>
<dbReference type="EMBL" id="FCOM02000059">
    <property type="protein sequence ID" value="SAL85292.1"/>
    <property type="molecule type" value="Genomic_DNA"/>
</dbReference>
<dbReference type="CDD" id="cd00342">
    <property type="entry name" value="gram_neg_porins"/>
    <property type="match status" value="1"/>
</dbReference>
<dbReference type="Pfam" id="PF13609">
    <property type="entry name" value="Porin_4"/>
    <property type="match status" value="1"/>
</dbReference>
<evidence type="ECO:0000256" key="6">
    <source>
        <dbReference type="ARBA" id="ARBA00022729"/>
    </source>
</evidence>
<evidence type="ECO:0000256" key="3">
    <source>
        <dbReference type="ARBA" id="ARBA00022448"/>
    </source>
</evidence>
<evidence type="ECO:0000259" key="12">
    <source>
        <dbReference type="Pfam" id="PF13609"/>
    </source>
</evidence>
<keyword evidence="10" id="KW-0998">Cell outer membrane</keyword>
<dbReference type="RefSeq" id="WP_061151424.1">
    <property type="nucleotide sequence ID" value="NZ_FCOM02000059.1"/>
</dbReference>
<dbReference type="InterPro" id="IPR033900">
    <property type="entry name" value="Gram_neg_porin_domain"/>
</dbReference>
<comment type="subcellular location">
    <subcellularLocation>
        <location evidence="1">Cell outer membrane</location>
        <topology evidence="1">Multi-pass membrane protein</topology>
    </subcellularLocation>
</comment>
<keyword evidence="3" id="KW-0813">Transport</keyword>
<evidence type="ECO:0000313" key="13">
    <source>
        <dbReference type="EMBL" id="SAL85292.1"/>
    </source>
</evidence>
<feature type="signal peptide" evidence="11">
    <location>
        <begin position="1"/>
        <end position="19"/>
    </location>
</feature>
<evidence type="ECO:0000256" key="7">
    <source>
        <dbReference type="ARBA" id="ARBA00023065"/>
    </source>
</evidence>
<protein>
    <submittedName>
        <fullName evidence="13">Porin</fullName>
    </submittedName>
</protein>
<evidence type="ECO:0000256" key="11">
    <source>
        <dbReference type="SAM" id="SignalP"/>
    </source>
</evidence>
<dbReference type="Proteomes" id="UP000055019">
    <property type="component" value="Unassembled WGS sequence"/>
</dbReference>
<keyword evidence="8" id="KW-0626">Porin</keyword>
<dbReference type="GO" id="GO:0006811">
    <property type="term" value="P:monoatomic ion transport"/>
    <property type="evidence" value="ECO:0007669"/>
    <property type="project" value="UniProtKB-KW"/>
</dbReference>
<evidence type="ECO:0000256" key="5">
    <source>
        <dbReference type="ARBA" id="ARBA00022692"/>
    </source>
</evidence>
<dbReference type="AlphaFoldDB" id="A0A158KVW3"/>
<sequence length="392" mass="40799">MRKFLFAAGACVVASSAMAQSSVTLYGIVDTGFIYNSNAGGERQYAMSSGNMSGNRWGMTGVEDLGGGISAVMRLEAGFSSINGTIGQNGTEFGRQAYVGLSSNTYGSVLLGRQYTTVYDFVGPFESGLAWAAAGAGFGAHPGDVDNLDGTNRANNLIKYQSPSYNGLQFGGMYSLGGRPGSVGTNQIWALAASYGIGPFKMAVGYQSTHNPNFSFFGNKANDSTTASNMRSPVYSGYATAGSQNIFAAGGSYVLGNATLSVVYSNTRFGSLGTQGVTGMTAAQNAYRGTAAFNSYEGNVKYQFTPSLSVGVSYAYTSNGGNNGSGGADYHQVNVGTDYLLSKRTDVYALVFYQKANGIDSTGRAATAALFGATASNSDRQTVALVGIRHRF</sequence>